<keyword evidence="2" id="KW-1185">Reference proteome</keyword>
<accession>A0A9P4PGV9</accession>
<dbReference type="AlphaFoldDB" id="A0A9P4PGV9"/>
<name>A0A9P4PGV9_9PLEO</name>
<sequence length="247" mass="29965">MPGYTKKRLGYTRPTRDWYRKTPEYTQEKFCIGLDLSAIEFSMLRRKAVRAFVIEDVWKLAEVETKKRNINTKMAIGRIKAELMRHTFIRNRPDVVQPYWLDYMLDDFIQSVAVWMRKQQEKFPDTLIPGRHYYRHGFTWPHNKKPKKCALKFLTLEIIPIEMDERKEREHHAHISLRSLVSSQQRDEDDWELEDLSFARLWNKICRDRGIARDLKVYTLAYINHYWGQESLLIYDNQTIKLKLYYL</sequence>
<protein>
    <submittedName>
        <fullName evidence="1">Uncharacterized protein</fullName>
    </submittedName>
</protein>
<gene>
    <name evidence="1" type="ORF">P171DRAFT_445278</name>
</gene>
<evidence type="ECO:0000313" key="2">
    <source>
        <dbReference type="Proteomes" id="UP000799764"/>
    </source>
</evidence>
<proteinExistence type="predicted"/>
<evidence type="ECO:0000313" key="1">
    <source>
        <dbReference type="EMBL" id="KAF2442676.1"/>
    </source>
</evidence>
<organism evidence="1 2">
    <name type="scientific">Karstenula rhodostoma CBS 690.94</name>
    <dbReference type="NCBI Taxonomy" id="1392251"/>
    <lineage>
        <taxon>Eukaryota</taxon>
        <taxon>Fungi</taxon>
        <taxon>Dikarya</taxon>
        <taxon>Ascomycota</taxon>
        <taxon>Pezizomycotina</taxon>
        <taxon>Dothideomycetes</taxon>
        <taxon>Pleosporomycetidae</taxon>
        <taxon>Pleosporales</taxon>
        <taxon>Massarineae</taxon>
        <taxon>Didymosphaeriaceae</taxon>
        <taxon>Karstenula</taxon>
    </lineage>
</organism>
<dbReference type="Proteomes" id="UP000799764">
    <property type="component" value="Unassembled WGS sequence"/>
</dbReference>
<dbReference type="EMBL" id="MU001503">
    <property type="protein sequence ID" value="KAF2442676.1"/>
    <property type="molecule type" value="Genomic_DNA"/>
</dbReference>
<reference evidence="1" key="1">
    <citation type="journal article" date="2020" name="Stud. Mycol.">
        <title>101 Dothideomycetes genomes: a test case for predicting lifestyles and emergence of pathogens.</title>
        <authorList>
            <person name="Haridas S."/>
            <person name="Albert R."/>
            <person name="Binder M."/>
            <person name="Bloem J."/>
            <person name="Labutti K."/>
            <person name="Salamov A."/>
            <person name="Andreopoulos B."/>
            <person name="Baker S."/>
            <person name="Barry K."/>
            <person name="Bills G."/>
            <person name="Bluhm B."/>
            <person name="Cannon C."/>
            <person name="Castanera R."/>
            <person name="Culley D."/>
            <person name="Daum C."/>
            <person name="Ezra D."/>
            <person name="Gonzalez J."/>
            <person name="Henrissat B."/>
            <person name="Kuo A."/>
            <person name="Liang C."/>
            <person name="Lipzen A."/>
            <person name="Lutzoni F."/>
            <person name="Magnuson J."/>
            <person name="Mondo S."/>
            <person name="Nolan M."/>
            <person name="Ohm R."/>
            <person name="Pangilinan J."/>
            <person name="Park H.-J."/>
            <person name="Ramirez L."/>
            <person name="Alfaro M."/>
            <person name="Sun H."/>
            <person name="Tritt A."/>
            <person name="Yoshinaga Y."/>
            <person name="Zwiers L.-H."/>
            <person name="Turgeon B."/>
            <person name="Goodwin S."/>
            <person name="Spatafora J."/>
            <person name="Crous P."/>
            <person name="Grigoriev I."/>
        </authorList>
    </citation>
    <scope>NUCLEOTIDE SEQUENCE</scope>
    <source>
        <strain evidence="1">CBS 690.94</strain>
    </source>
</reference>
<comment type="caution">
    <text evidence="1">The sequence shown here is derived from an EMBL/GenBank/DDBJ whole genome shotgun (WGS) entry which is preliminary data.</text>
</comment>